<dbReference type="InterPro" id="IPR015424">
    <property type="entry name" value="PyrdxlP-dep_Trfase"/>
</dbReference>
<organism evidence="1 2">
    <name type="scientific">Bacteroides oleiciplenus</name>
    <dbReference type="NCBI Taxonomy" id="626931"/>
    <lineage>
        <taxon>Bacteria</taxon>
        <taxon>Pseudomonadati</taxon>
        <taxon>Bacteroidota</taxon>
        <taxon>Bacteroidia</taxon>
        <taxon>Bacteroidales</taxon>
        <taxon>Bacteroidaceae</taxon>
        <taxon>Bacteroides</taxon>
    </lineage>
</organism>
<evidence type="ECO:0000313" key="1">
    <source>
        <dbReference type="EMBL" id="RGN35278.1"/>
    </source>
</evidence>
<sequence length="327" mass="37955">MAQSASEVMKAIGGYFEIENEGVGIFPHKAGILLNTGRNALEYILLSIFDIRRIYLPYYTCSVVLEPIKRLGIPFAYYHINGNLEIDGQVMLKEGEYIIANNYYGIKDAYIETLVERYGDRLIVDCAQAFFAPIISGIKMFYSTRKFIGVPDGGVAYCDKGTNLFHFEQDDSIDRLDHLYIRKEQGAEAGFKLYQANEKKLDNQNVCLMSTFTSDILERIDYTSIVTRRRENYLYLHKVLKGINHLSLPKMDTFCCPMVYPYMSSIDKNIRQKLIDNKVYVARYWSNVQPYRDFYREVDMANRIIPLPIDQRYGIDDMDRIVKIIAR</sequence>
<gene>
    <name evidence="1" type="ORF">DXB65_11655</name>
</gene>
<dbReference type="Gene3D" id="3.40.640.10">
    <property type="entry name" value="Type I PLP-dependent aspartate aminotransferase-like (Major domain)"/>
    <property type="match status" value="1"/>
</dbReference>
<proteinExistence type="predicted"/>
<comment type="caution">
    <text evidence="1">The sequence shown here is derived from an EMBL/GenBank/DDBJ whole genome shotgun (WGS) entry which is preliminary data.</text>
</comment>
<name>A0A3E5BCG9_9BACE</name>
<dbReference type="Gene3D" id="3.90.1150.10">
    <property type="entry name" value="Aspartate Aminotransferase, domain 1"/>
    <property type="match status" value="1"/>
</dbReference>
<evidence type="ECO:0000313" key="2">
    <source>
        <dbReference type="Proteomes" id="UP000260983"/>
    </source>
</evidence>
<accession>A0A3E5BCG9</accession>
<dbReference type="Proteomes" id="UP000260983">
    <property type="component" value="Unassembled WGS sequence"/>
</dbReference>
<dbReference type="InterPro" id="IPR015421">
    <property type="entry name" value="PyrdxlP-dep_Trfase_major"/>
</dbReference>
<dbReference type="AlphaFoldDB" id="A0A3E5BCG9"/>
<dbReference type="SUPFAM" id="SSF53383">
    <property type="entry name" value="PLP-dependent transferases"/>
    <property type="match status" value="1"/>
</dbReference>
<reference evidence="1 2" key="1">
    <citation type="submission" date="2018-08" db="EMBL/GenBank/DDBJ databases">
        <title>A genome reference for cultivated species of the human gut microbiota.</title>
        <authorList>
            <person name="Zou Y."/>
            <person name="Xue W."/>
            <person name="Luo G."/>
        </authorList>
    </citation>
    <scope>NUCLEOTIDE SEQUENCE [LARGE SCALE GENOMIC DNA]</scope>
    <source>
        <strain evidence="1 2">OM05-15BH</strain>
    </source>
</reference>
<dbReference type="InterPro" id="IPR015422">
    <property type="entry name" value="PyrdxlP-dep_Trfase_small"/>
</dbReference>
<evidence type="ECO:0008006" key="3">
    <source>
        <dbReference type="Google" id="ProtNLM"/>
    </source>
</evidence>
<dbReference type="EMBL" id="QSUL01000007">
    <property type="protein sequence ID" value="RGN35278.1"/>
    <property type="molecule type" value="Genomic_DNA"/>
</dbReference>
<dbReference type="RefSeq" id="WP_117724330.1">
    <property type="nucleotide sequence ID" value="NZ_QSUL01000007.1"/>
</dbReference>
<protein>
    <recommendedName>
        <fullName evidence="3">DegT/DnrJ/EryC1/StrS aminotransferase family protein</fullName>
    </recommendedName>
</protein>